<dbReference type="PANTHER" id="PTHR34700">
    <property type="entry name" value="POTASSIUM BINDING PROTEIN KBP"/>
    <property type="match status" value="1"/>
</dbReference>
<dbReference type="Gene3D" id="3.10.350.10">
    <property type="entry name" value="LysM domain"/>
    <property type="match status" value="1"/>
</dbReference>
<dbReference type="Proteomes" id="UP000593594">
    <property type="component" value="Chromosome"/>
</dbReference>
<proteinExistence type="predicted"/>
<dbReference type="CDD" id="cd00118">
    <property type="entry name" value="LysM"/>
    <property type="match status" value="1"/>
</dbReference>
<keyword evidence="4" id="KW-1185">Reference proteome</keyword>
<name>A0A7S8HAG7_9HYPH</name>
<dbReference type="SUPFAM" id="SSF54106">
    <property type="entry name" value="LysM domain"/>
    <property type="match status" value="1"/>
</dbReference>
<dbReference type="InterPro" id="IPR007055">
    <property type="entry name" value="BON_dom"/>
</dbReference>
<accession>A0A7S8HAG7</accession>
<dbReference type="PROSITE" id="PS50914">
    <property type="entry name" value="BON"/>
    <property type="match status" value="1"/>
</dbReference>
<dbReference type="AlphaFoldDB" id="A0A7S8HAG7"/>
<gene>
    <name evidence="3" type="primary">lysM</name>
    <name evidence="3" type="ORF">HW532_00870</name>
</gene>
<dbReference type="Pfam" id="PF04972">
    <property type="entry name" value="BON"/>
    <property type="match status" value="1"/>
</dbReference>
<evidence type="ECO:0000259" key="2">
    <source>
        <dbReference type="PROSITE" id="PS51782"/>
    </source>
</evidence>
<dbReference type="RefSeq" id="WP_213162635.1">
    <property type="nucleotide sequence ID" value="NZ_CP058214.1"/>
</dbReference>
<dbReference type="InterPro" id="IPR036779">
    <property type="entry name" value="LysM_dom_sf"/>
</dbReference>
<sequence>MGLFDFIKDAGKALGIGGGDEAPTAEDVKKELESHNLGTDKVTVDVDGDKVVVKGDVASQEVLEKVIVAVGNTKGISKVETAVSVPDEKEPRFHTVKKGDTLWAVAEAAYGKGGGPRYTEIFEANRPMLSDPDKIYPGQVLRIP</sequence>
<dbReference type="SMART" id="SM00257">
    <property type="entry name" value="LysM"/>
    <property type="match status" value="1"/>
</dbReference>
<dbReference type="EMBL" id="CP058214">
    <property type="protein sequence ID" value="QPC41416.1"/>
    <property type="molecule type" value="Genomic_DNA"/>
</dbReference>
<feature type="domain" description="BON" evidence="1">
    <location>
        <begin position="20"/>
        <end position="87"/>
    </location>
</feature>
<dbReference type="InterPro" id="IPR052196">
    <property type="entry name" value="Bact_Kbp"/>
</dbReference>
<dbReference type="InterPro" id="IPR018392">
    <property type="entry name" value="LysM"/>
</dbReference>
<dbReference type="NCBIfam" id="NF008399">
    <property type="entry name" value="PRK11198.1"/>
    <property type="match status" value="1"/>
</dbReference>
<dbReference type="PANTHER" id="PTHR34700:SF8">
    <property type="entry name" value="POTASSIUM BINDING PROTEIN KBP"/>
    <property type="match status" value="1"/>
</dbReference>
<evidence type="ECO:0000313" key="4">
    <source>
        <dbReference type="Proteomes" id="UP000593594"/>
    </source>
</evidence>
<dbReference type="Pfam" id="PF01476">
    <property type="entry name" value="LysM"/>
    <property type="match status" value="1"/>
</dbReference>
<feature type="domain" description="LysM" evidence="2">
    <location>
        <begin position="92"/>
        <end position="143"/>
    </location>
</feature>
<evidence type="ECO:0000313" key="3">
    <source>
        <dbReference type="EMBL" id="QPC41416.1"/>
    </source>
</evidence>
<protein>
    <submittedName>
        <fullName evidence="3">Peptidoglycan-binding protein LysM</fullName>
    </submittedName>
</protein>
<dbReference type="KEGG" id="kmn:HW532_00870"/>
<evidence type="ECO:0000259" key="1">
    <source>
        <dbReference type="PROSITE" id="PS50914"/>
    </source>
</evidence>
<dbReference type="PROSITE" id="PS51782">
    <property type="entry name" value="LYSM"/>
    <property type="match status" value="1"/>
</dbReference>
<organism evidence="3 4">
    <name type="scientific">Kaustia mangrovi</name>
    <dbReference type="NCBI Taxonomy" id="2593653"/>
    <lineage>
        <taxon>Bacteria</taxon>
        <taxon>Pseudomonadati</taxon>
        <taxon>Pseudomonadota</taxon>
        <taxon>Alphaproteobacteria</taxon>
        <taxon>Hyphomicrobiales</taxon>
        <taxon>Parvibaculaceae</taxon>
        <taxon>Kaustia</taxon>
    </lineage>
</organism>
<reference evidence="3 4" key="1">
    <citation type="submission" date="2020-06" db="EMBL/GenBank/DDBJ databases">
        <title>Genome sequence of 2 isolates from Red Sea Mangroves.</title>
        <authorList>
            <person name="Sefrji F."/>
            <person name="Michoud G."/>
            <person name="Merlino G."/>
            <person name="Daffonchio D."/>
        </authorList>
    </citation>
    <scope>NUCLEOTIDE SEQUENCE [LARGE SCALE GENOMIC DNA]</scope>
    <source>
        <strain evidence="3 4">R1DC25</strain>
    </source>
</reference>